<organism evidence="2 3">
    <name type="scientific">Adineta steineri</name>
    <dbReference type="NCBI Taxonomy" id="433720"/>
    <lineage>
        <taxon>Eukaryota</taxon>
        <taxon>Metazoa</taxon>
        <taxon>Spiralia</taxon>
        <taxon>Gnathifera</taxon>
        <taxon>Rotifera</taxon>
        <taxon>Eurotatoria</taxon>
        <taxon>Bdelloidea</taxon>
        <taxon>Adinetida</taxon>
        <taxon>Adinetidae</taxon>
        <taxon>Adineta</taxon>
    </lineage>
</organism>
<reference evidence="2" key="1">
    <citation type="submission" date="2021-02" db="EMBL/GenBank/DDBJ databases">
        <authorList>
            <person name="Nowell W R."/>
        </authorList>
    </citation>
    <scope>NUCLEOTIDE SEQUENCE</scope>
</reference>
<name>A0A820ECE8_9BILA</name>
<accession>A0A820ECE8</accession>
<feature type="compositionally biased region" description="Polar residues" evidence="1">
    <location>
        <begin position="1"/>
        <end position="22"/>
    </location>
</feature>
<proteinExistence type="predicted"/>
<protein>
    <submittedName>
        <fullName evidence="2">Uncharacterized protein</fullName>
    </submittedName>
</protein>
<evidence type="ECO:0000313" key="2">
    <source>
        <dbReference type="EMBL" id="CAF4246264.1"/>
    </source>
</evidence>
<feature type="non-terminal residue" evidence="2">
    <location>
        <position position="59"/>
    </location>
</feature>
<feature type="region of interest" description="Disordered" evidence="1">
    <location>
        <begin position="1"/>
        <end position="26"/>
    </location>
</feature>
<sequence length="59" mass="6504">MNGQSSSNSKHNQTNETDTPTTMPHYDFVLPSYNRDRRLSSTISTVIPDATFNAVSGDV</sequence>
<evidence type="ECO:0000313" key="3">
    <source>
        <dbReference type="Proteomes" id="UP000663881"/>
    </source>
</evidence>
<dbReference type="EMBL" id="CAJOAY010012066">
    <property type="protein sequence ID" value="CAF4246264.1"/>
    <property type="molecule type" value="Genomic_DNA"/>
</dbReference>
<comment type="caution">
    <text evidence="2">The sequence shown here is derived from an EMBL/GenBank/DDBJ whole genome shotgun (WGS) entry which is preliminary data.</text>
</comment>
<gene>
    <name evidence="2" type="ORF">OKA104_LOCUS43352</name>
</gene>
<dbReference type="AlphaFoldDB" id="A0A820ECE8"/>
<evidence type="ECO:0000256" key="1">
    <source>
        <dbReference type="SAM" id="MobiDB-lite"/>
    </source>
</evidence>
<dbReference type="Proteomes" id="UP000663881">
    <property type="component" value="Unassembled WGS sequence"/>
</dbReference>